<evidence type="ECO:0000256" key="9">
    <source>
        <dbReference type="ARBA" id="ARBA00023279"/>
    </source>
</evidence>
<protein>
    <recommendedName>
        <fullName evidence="2">Membrane cofactor protein</fullName>
    </recommendedName>
</protein>
<dbReference type="CDD" id="cd00033">
    <property type="entry name" value="CCP"/>
    <property type="match status" value="4"/>
</dbReference>
<reference evidence="14 15" key="2">
    <citation type="journal article" date="2018" name="Annu Rev Anim Biosci">
        <title>Bat Biology, Genomes, and the Bat1K Project: To Generate Chromosome-Level Genomes for All Living Bat Species.</title>
        <authorList>
            <person name="Teeling E.C."/>
            <person name="Vernes S.C."/>
            <person name="Davalos L.M."/>
            <person name="Ray D.A."/>
            <person name="Gilbert M.T.P."/>
            <person name="Myers E."/>
        </authorList>
    </citation>
    <scope>NUCLEOTIDE SEQUENCE</scope>
</reference>
<dbReference type="FunFam" id="2.10.70.10:FF:000042">
    <property type="entry name" value="Membrane cofactor protein"/>
    <property type="match status" value="1"/>
</dbReference>
<evidence type="ECO:0000313" key="15">
    <source>
        <dbReference type="Proteomes" id="UP000472240"/>
    </source>
</evidence>
<feature type="domain" description="Sushi" evidence="13">
    <location>
        <begin position="325"/>
        <end position="384"/>
    </location>
</feature>
<keyword evidence="6" id="KW-0472">Membrane</keyword>
<dbReference type="Gene3D" id="2.10.70.10">
    <property type="entry name" value="Complement Module, domain 1"/>
    <property type="match status" value="4"/>
</dbReference>
<evidence type="ECO:0000256" key="4">
    <source>
        <dbReference type="ARBA" id="ARBA00022729"/>
    </source>
</evidence>
<feature type="compositionally biased region" description="Low complexity" evidence="12">
    <location>
        <begin position="394"/>
        <end position="414"/>
    </location>
</feature>
<dbReference type="InterPro" id="IPR000436">
    <property type="entry name" value="Sushi_SCR_CCP_dom"/>
</dbReference>
<reference evidence="14 15" key="1">
    <citation type="journal article" date="2015" name="Annu Rev Anim Biosci">
        <title>The Genome 10K Project: a way forward.</title>
        <authorList>
            <person name="Koepfli K.P."/>
            <person name="Paten B."/>
            <person name="O'Brien S.J."/>
            <person name="Koepfli K.P."/>
            <person name="Paten B."/>
            <person name="Antunes A."/>
            <person name="Belov K."/>
            <person name="Bustamante C."/>
            <person name="Castoe T.A."/>
            <person name="Clawson H."/>
            <person name="Crawford A.J."/>
            <person name="Diekhans M."/>
            <person name="Distel D."/>
            <person name="Durbin R."/>
            <person name="Earl D."/>
            <person name="Fujita M.K."/>
            <person name="Gamble T."/>
            <person name="Georges A."/>
            <person name="Gemmell N."/>
            <person name="Gilbert M.T."/>
            <person name="Graves J.M."/>
            <person name="Green R.E."/>
            <person name="Hickey G."/>
            <person name="Jarvis E.D."/>
            <person name="Johnson W."/>
            <person name="Komissarov A."/>
            <person name="Korf I."/>
            <person name="Kuhn R."/>
            <person name="Larkin D.M."/>
            <person name="Lewin H."/>
            <person name="Lopez J.V."/>
            <person name="Ma J."/>
            <person name="Marques-Bonet T."/>
            <person name="Miller W."/>
            <person name="Murphy R."/>
            <person name="Pevzner P."/>
            <person name="Shapiro B."/>
            <person name="Steiner C."/>
            <person name="Tamazian G."/>
            <person name="Venkatesh B."/>
            <person name="Wang J."/>
            <person name="Wayne R."/>
            <person name="Wiley E."/>
            <person name="Yang H."/>
            <person name="Zhang G."/>
            <person name="Haussler D."/>
            <person name="Ryder O."/>
            <person name="O'Brien S.J."/>
        </authorList>
    </citation>
    <scope>NUCLEOTIDE SEQUENCE</scope>
</reference>
<evidence type="ECO:0000256" key="7">
    <source>
        <dbReference type="ARBA" id="ARBA00023157"/>
    </source>
</evidence>
<dbReference type="PANTHER" id="PTHR19325:SF521">
    <property type="entry name" value="MEMBRANE COFACTOR PROTEIN"/>
    <property type="match status" value="1"/>
</dbReference>
<dbReference type="GO" id="GO:0007338">
    <property type="term" value="P:single fertilization"/>
    <property type="evidence" value="ECO:0007669"/>
    <property type="project" value="UniProtKB-KW"/>
</dbReference>
<evidence type="ECO:0000313" key="14">
    <source>
        <dbReference type="Ensembl" id="ENSRFEP00010028362.1"/>
    </source>
</evidence>
<evidence type="ECO:0000259" key="13">
    <source>
        <dbReference type="PROSITE" id="PS50923"/>
    </source>
</evidence>
<dbReference type="FunFam" id="2.10.70.10:FF:000014">
    <property type="entry name" value="Membrane cofactor protein"/>
    <property type="match status" value="1"/>
</dbReference>
<evidence type="ECO:0000256" key="8">
    <source>
        <dbReference type="ARBA" id="ARBA00023180"/>
    </source>
</evidence>
<evidence type="ECO:0000256" key="10">
    <source>
        <dbReference type="ARBA" id="ARBA00047055"/>
    </source>
</evidence>
<feature type="domain" description="Sushi" evidence="13">
    <location>
        <begin position="199"/>
        <end position="258"/>
    </location>
</feature>
<keyword evidence="7 11" id="KW-1015">Disulfide bond</keyword>
<dbReference type="GO" id="GO:0016020">
    <property type="term" value="C:membrane"/>
    <property type="evidence" value="ECO:0007669"/>
    <property type="project" value="UniProtKB-SubCell"/>
</dbReference>
<dbReference type="InterPro" id="IPR035976">
    <property type="entry name" value="Sushi/SCR/CCP_sf"/>
</dbReference>
<dbReference type="InterPro" id="IPR050350">
    <property type="entry name" value="Compl-Cell_Adhes-Reg"/>
</dbReference>
<comment type="subunit">
    <text evidence="10">Interacts with C3b. Interacts with C4b. Interacts with moesin/MSN.</text>
</comment>
<gene>
    <name evidence="14" type="primary">LOC117014597</name>
</gene>
<reference evidence="14" key="4">
    <citation type="submission" date="2025-08" db="UniProtKB">
        <authorList>
            <consortium name="Ensembl"/>
        </authorList>
    </citation>
    <scope>IDENTIFICATION</scope>
</reference>
<comment type="caution">
    <text evidence="11">Lacks conserved residue(s) required for the propagation of feature annotation.</text>
</comment>
<dbReference type="Proteomes" id="UP000472240">
    <property type="component" value="Chromosome 22"/>
</dbReference>
<feature type="region of interest" description="Disordered" evidence="12">
    <location>
        <begin position="1"/>
        <end position="44"/>
    </location>
</feature>
<keyword evidence="5" id="KW-0677">Repeat</keyword>
<name>A0A671FRV1_RHIFE</name>
<dbReference type="GeneTree" id="ENSGT00940000161381"/>
<accession>A0A671FRV1</accession>
<keyword evidence="4" id="KW-0732">Signal</keyword>
<feature type="disulfide bond" evidence="11">
    <location>
        <begin position="355"/>
        <end position="382"/>
    </location>
</feature>
<dbReference type="AlphaFoldDB" id="A0A671FRV1"/>
<reference evidence="15" key="3">
    <citation type="submission" date="2018-12" db="EMBL/GenBank/DDBJ databases">
        <title>G10K-VGP greater horseshoe bat female genome, primary haplotype.</title>
        <authorList>
            <person name="Teeling E."/>
            <person name="Myers G."/>
            <person name="Vernes S."/>
            <person name="Pippel M."/>
            <person name="Winkler S."/>
            <person name="Fedrigo O."/>
            <person name="Rhie A."/>
            <person name="Koren S."/>
            <person name="Phillippy A."/>
            <person name="Lewin H."/>
            <person name="Damas J."/>
            <person name="Howe K."/>
            <person name="Mountcastle J."/>
            <person name="Jarvis E.D."/>
        </authorList>
    </citation>
    <scope>NUCLEOTIDE SEQUENCE [LARGE SCALE GENOMIC DNA]</scope>
</reference>
<keyword evidence="15" id="KW-1185">Reference proteome</keyword>
<dbReference type="InParanoid" id="A0A671FRV1"/>
<feature type="domain" description="Sushi" evidence="13">
    <location>
        <begin position="135"/>
        <end position="198"/>
    </location>
</feature>
<organism evidence="14 15">
    <name type="scientific">Rhinolophus ferrumequinum</name>
    <name type="common">Greater horseshoe bat</name>
    <dbReference type="NCBI Taxonomy" id="59479"/>
    <lineage>
        <taxon>Eukaryota</taxon>
        <taxon>Metazoa</taxon>
        <taxon>Chordata</taxon>
        <taxon>Craniata</taxon>
        <taxon>Vertebrata</taxon>
        <taxon>Euteleostomi</taxon>
        <taxon>Mammalia</taxon>
        <taxon>Eutheria</taxon>
        <taxon>Laurasiatheria</taxon>
        <taxon>Chiroptera</taxon>
        <taxon>Yinpterochiroptera</taxon>
        <taxon>Rhinolophoidea</taxon>
        <taxon>Rhinolophidae</taxon>
        <taxon>Rhinolophinae</taxon>
        <taxon>Rhinolophus</taxon>
    </lineage>
</organism>
<dbReference type="Pfam" id="PF00084">
    <property type="entry name" value="Sushi"/>
    <property type="match status" value="4"/>
</dbReference>
<feature type="region of interest" description="Disordered" evidence="12">
    <location>
        <begin position="388"/>
        <end position="437"/>
    </location>
</feature>
<comment type="subcellular location">
    <subcellularLocation>
        <location evidence="1">Membrane</location>
        <topology evidence="1">Single-pass membrane protein</topology>
    </subcellularLocation>
</comment>
<keyword evidence="3 11" id="KW-0768">Sushi</keyword>
<evidence type="ECO:0000256" key="2">
    <source>
        <dbReference type="ARBA" id="ARBA00017517"/>
    </source>
</evidence>
<proteinExistence type="predicted"/>
<keyword evidence="9" id="KW-0278">Fertilization</keyword>
<evidence type="ECO:0000256" key="3">
    <source>
        <dbReference type="ARBA" id="ARBA00022659"/>
    </source>
</evidence>
<evidence type="ECO:0000256" key="6">
    <source>
        <dbReference type="ARBA" id="ARBA00023136"/>
    </source>
</evidence>
<dbReference type="FunCoup" id="A0A671FRV1">
    <property type="interactions" value="343"/>
</dbReference>
<reference evidence="14" key="5">
    <citation type="submission" date="2025-09" db="UniProtKB">
        <authorList>
            <consortium name="Ensembl"/>
        </authorList>
    </citation>
    <scope>IDENTIFICATION</scope>
</reference>
<keyword evidence="8" id="KW-0325">Glycoprotein</keyword>
<dbReference type="Ensembl" id="ENSRFET00010030795.1">
    <property type="protein sequence ID" value="ENSRFEP00010028362.1"/>
    <property type="gene ID" value="ENSRFEG00010018818.1"/>
</dbReference>
<feature type="domain" description="Sushi" evidence="13">
    <location>
        <begin position="259"/>
        <end position="324"/>
    </location>
</feature>
<evidence type="ECO:0000256" key="11">
    <source>
        <dbReference type="PROSITE-ProRule" id="PRU00302"/>
    </source>
</evidence>
<sequence>MGAQAEPELPADPDGLNPGRGYAPFPPGLYRSGTEGPPRSSPIVPARPRYVTAHATPTWDYTWHFLSLRIVASNNRTQKGKFSLSLSFPQISHKMRVSCAPRRAPPRRPEKPVYSWSFVGILLKALVLLLPTSSDACDDPPRFQSMKLKGASQATYNPGDKIEYECRPGYMRIVPLLTTTAVCQADNTWAPLQEACTRKPCPQLGDPLNGRVNGTFLFGSQAHFVCNEGFQLVGPEILHCDLAGNSVAWDNEPPYCEKILCKPPRQIPNGKYTNSHKDTFEYNEVVIYSCNPSSGPDEYSLVGESELICSGFDTWSSDPPECKVVKCPYPALENGKFVSGFGKKFYYRATVVLQCYSGYYLKGNDTIVCGADNMWEPKVPECIKESISPSTKLPTSSHSVSVPTSTQPTISSVSGVKPTTAPPVSRLPDHPSTSEPPSEVLGGWIIAVIVIFSCKCPKRGYHFSQNINL</sequence>
<dbReference type="SUPFAM" id="SSF57535">
    <property type="entry name" value="Complement control module/SCR domain"/>
    <property type="match status" value="4"/>
</dbReference>
<evidence type="ECO:0000256" key="5">
    <source>
        <dbReference type="ARBA" id="ARBA00022737"/>
    </source>
</evidence>
<evidence type="ECO:0000256" key="12">
    <source>
        <dbReference type="SAM" id="MobiDB-lite"/>
    </source>
</evidence>
<evidence type="ECO:0000256" key="1">
    <source>
        <dbReference type="ARBA" id="ARBA00004167"/>
    </source>
</evidence>
<dbReference type="SMART" id="SM00032">
    <property type="entry name" value="CCP"/>
    <property type="match status" value="4"/>
</dbReference>
<dbReference type="PANTHER" id="PTHR19325">
    <property type="entry name" value="COMPLEMENT COMPONENT-RELATED SUSHI DOMAIN-CONTAINING"/>
    <property type="match status" value="1"/>
</dbReference>
<dbReference type="PROSITE" id="PS50923">
    <property type="entry name" value="SUSHI"/>
    <property type="match status" value="4"/>
</dbReference>